<dbReference type="EMBL" id="CP031385">
    <property type="protein sequence ID" value="QPG94699.1"/>
    <property type="molecule type" value="Genomic_DNA"/>
</dbReference>
<evidence type="ECO:0000313" key="2">
    <source>
        <dbReference type="Proteomes" id="UP000594364"/>
    </source>
</evidence>
<gene>
    <name evidence="1" type="ORF">C2857_006756</name>
</gene>
<keyword evidence="2" id="KW-1185">Reference proteome</keyword>
<reference evidence="1 2" key="1">
    <citation type="journal article" date="2018" name="PLoS Genet.">
        <title>Repeat elements organise 3D genome structure and mediate transcription in the filamentous fungus Epichloe festucae.</title>
        <authorList>
            <person name="Winter D.J."/>
            <person name="Ganley A.R.D."/>
            <person name="Young C.A."/>
            <person name="Liachko I."/>
            <person name="Schardl C.L."/>
            <person name="Dupont P.Y."/>
            <person name="Berry D."/>
            <person name="Ram A."/>
            <person name="Scott B."/>
            <person name="Cox M.P."/>
        </authorList>
    </citation>
    <scope>NUCLEOTIDE SEQUENCE [LARGE SCALE GENOMIC DNA]</scope>
    <source>
        <strain evidence="1 2">Fl1</strain>
    </source>
</reference>
<accession>A0A7S9KLV7</accession>
<dbReference type="Proteomes" id="UP000594364">
    <property type="component" value="Chromosome 1"/>
</dbReference>
<name>A0A7S9KLV7_EPIFF</name>
<organism evidence="1 2">
    <name type="scientific">Epichloe festucae (strain Fl1)</name>
    <dbReference type="NCBI Taxonomy" id="877507"/>
    <lineage>
        <taxon>Eukaryota</taxon>
        <taxon>Fungi</taxon>
        <taxon>Dikarya</taxon>
        <taxon>Ascomycota</taxon>
        <taxon>Pezizomycotina</taxon>
        <taxon>Sordariomycetes</taxon>
        <taxon>Hypocreomycetidae</taxon>
        <taxon>Hypocreales</taxon>
        <taxon>Clavicipitaceae</taxon>
        <taxon>Epichloe</taxon>
    </lineage>
</organism>
<evidence type="ECO:0000313" key="1">
    <source>
        <dbReference type="EMBL" id="QPG94699.1"/>
    </source>
</evidence>
<dbReference type="AlphaFoldDB" id="A0A7S9KLV7"/>
<protein>
    <submittedName>
        <fullName evidence="1">Uncharacterized protein</fullName>
    </submittedName>
</protein>
<sequence>MDDWASAGTPHDRVIDMSLSTISMFAIDEIRQILMTPGHPCLEIYPKTAEWQSFNVPLSRTRRLRTCCNDCSACRCWQLQAKKHVGKMALYLPSGED</sequence>
<proteinExistence type="predicted"/>